<dbReference type="AlphaFoldDB" id="A0A8J5G0V1"/>
<evidence type="ECO:0000313" key="1">
    <source>
        <dbReference type="EMBL" id="KAG6495869.1"/>
    </source>
</evidence>
<sequence length="232" mass="25332">MENRVLIGPHRHSVISPIIVLYRQTSGSLTQQLVVDLLSFLSFETGGRLLGAQSIESGEKLPLLKEIGLTIAPAFMRSNRAFVTADKLHLSEAVDDVAACRPFDIGHMGSFVTRNALASTYSAPQRSASSGALLIGDPSVMRDRAGNFVLPQAIVMKLRDRLRNEEVAADLFLCGTKNGLTYCRIEAGQVGLRLVSKGDRWHIVTVILDAEFGEATSYVDGRYDGCHTTPWD</sequence>
<dbReference type="Proteomes" id="UP000734854">
    <property type="component" value="Unassembled WGS sequence"/>
</dbReference>
<evidence type="ECO:0000313" key="2">
    <source>
        <dbReference type="Proteomes" id="UP000734854"/>
    </source>
</evidence>
<gene>
    <name evidence="1" type="ORF">ZIOFF_043699</name>
</gene>
<accession>A0A8J5G0V1</accession>
<organism evidence="1 2">
    <name type="scientific">Zingiber officinale</name>
    <name type="common">Ginger</name>
    <name type="synonym">Amomum zingiber</name>
    <dbReference type="NCBI Taxonomy" id="94328"/>
    <lineage>
        <taxon>Eukaryota</taxon>
        <taxon>Viridiplantae</taxon>
        <taxon>Streptophyta</taxon>
        <taxon>Embryophyta</taxon>
        <taxon>Tracheophyta</taxon>
        <taxon>Spermatophyta</taxon>
        <taxon>Magnoliopsida</taxon>
        <taxon>Liliopsida</taxon>
        <taxon>Zingiberales</taxon>
        <taxon>Zingiberaceae</taxon>
        <taxon>Zingiber</taxon>
    </lineage>
</organism>
<protein>
    <submittedName>
        <fullName evidence="1">Uncharacterized protein</fullName>
    </submittedName>
</protein>
<keyword evidence="2" id="KW-1185">Reference proteome</keyword>
<dbReference type="EMBL" id="JACMSC010000012">
    <property type="protein sequence ID" value="KAG6495869.1"/>
    <property type="molecule type" value="Genomic_DNA"/>
</dbReference>
<name>A0A8J5G0V1_ZINOF</name>
<proteinExistence type="predicted"/>
<comment type="caution">
    <text evidence="1">The sequence shown here is derived from an EMBL/GenBank/DDBJ whole genome shotgun (WGS) entry which is preliminary data.</text>
</comment>
<reference evidence="1 2" key="1">
    <citation type="submission" date="2020-08" db="EMBL/GenBank/DDBJ databases">
        <title>Plant Genome Project.</title>
        <authorList>
            <person name="Zhang R.-G."/>
        </authorList>
    </citation>
    <scope>NUCLEOTIDE SEQUENCE [LARGE SCALE GENOMIC DNA]</scope>
    <source>
        <tissue evidence="1">Rhizome</tissue>
    </source>
</reference>